<sequence>MNFFILIFQFLLYIHLNSNKKTSVVASKSSKQKYPSNWNIPNINYYIDSSLNKTPIEKALEKIQKQTCLRFNPMNETNLNNDIEGLKFVSNSMCATYFGNIDESTLHTIRIGKNCSGENDVGKIQQLIGKALGMVDQHRRPDRDNYISINYTGINKTMWEPYLEKWNSSMMHLYGIGYDYNSLFHWKSNVFRLPNDTTFTLNAKISQYNEMMGQLIEFNFADYKLLNYHLCNSSYTKMHETIPNCMNSGYYDINNDKKGMCKCPNGFSGQHCGELKSSDTKCQNSKDISATSLNQTLSESGKKNCTFRIKTSDGKKVLVTISNVNTQAPTEGQKCMPETGFEIKHRNDKSPAGLCLCGSHSSITLTSEGNEVIVLYTGRDENDSFNLTYSETNNMKTD</sequence>
<dbReference type="PRINTS" id="PR00480">
    <property type="entry name" value="ASTACIN"/>
</dbReference>
<keyword evidence="3 9" id="KW-0479">Metal-binding</keyword>
<evidence type="ECO:0000256" key="9">
    <source>
        <dbReference type="RuleBase" id="RU361183"/>
    </source>
</evidence>
<dbReference type="PROSITE" id="PS00022">
    <property type="entry name" value="EGF_1"/>
    <property type="match status" value="1"/>
</dbReference>
<organism evidence="11 12">
    <name type="scientific">Strongyloides venezuelensis</name>
    <name type="common">Threadworm</name>
    <dbReference type="NCBI Taxonomy" id="75913"/>
    <lineage>
        <taxon>Eukaryota</taxon>
        <taxon>Metazoa</taxon>
        <taxon>Ecdysozoa</taxon>
        <taxon>Nematoda</taxon>
        <taxon>Chromadorea</taxon>
        <taxon>Rhabditida</taxon>
        <taxon>Tylenchina</taxon>
        <taxon>Panagrolaimomorpha</taxon>
        <taxon>Strongyloidoidea</taxon>
        <taxon>Strongyloididae</taxon>
        <taxon>Strongyloides</taxon>
    </lineage>
</organism>
<feature type="domain" description="Peptidase M12A" evidence="10">
    <location>
        <begin position="23"/>
        <end position="232"/>
    </location>
</feature>
<reference evidence="12" key="2">
    <citation type="submission" date="2015-08" db="UniProtKB">
        <authorList>
            <consortium name="WormBaseParasite"/>
        </authorList>
    </citation>
    <scope>IDENTIFICATION</scope>
</reference>
<keyword evidence="7" id="KW-1015">Disulfide bond</keyword>
<evidence type="ECO:0000256" key="8">
    <source>
        <dbReference type="PROSITE-ProRule" id="PRU01211"/>
    </source>
</evidence>
<proteinExistence type="predicted"/>
<dbReference type="PANTHER" id="PTHR10127">
    <property type="entry name" value="DISCOIDIN, CUB, EGF, LAMININ , AND ZINC METALLOPROTEASE DOMAIN CONTAINING"/>
    <property type="match status" value="1"/>
</dbReference>
<protein>
    <recommendedName>
        <fullName evidence="9">Metalloendopeptidase</fullName>
        <ecNumber evidence="9">3.4.24.-</ecNumber>
    </recommendedName>
</protein>
<keyword evidence="2 9" id="KW-0645">Protease</keyword>
<keyword evidence="1" id="KW-0245">EGF-like domain</keyword>
<dbReference type="InterPro" id="IPR024079">
    <property type="entry name" value="MetalloPept_cat_dom_sf"/>
</dbReference>
<evidence type="ECO:0000256" key="5">
    <source>
        <dbReference type="ARBA" id="ARBA00022833"/>
    </source>
</evidence>
<keyword evidence="9" id="KW-0732">Signal</keyword>
<dbReference type="SMART" id="SM00235">
    <property type="entry name" value="ZnMc"/>
    <property type="match status" value="1"/>
</dbReference>
<evidence type="ECO:0000313" key="12">
    <source>
        <dbReference type="WBParaSite" id="SVE_1397800.1"/>
    </source>
</evidence>
<dbReference type="Gene3D" id="3.40.390.10">
    <property type="entry name" value="Collagenase (Catalytic Domain)"/>
    <property type="match status" value="1"/>
</dbReference>
<dbReference type="Pfam" id="PF00431">
    <property type="entry name" value="CUB"/>
    <property type="match status" value="1"/>
</dbReference>
<dbReference type="SUPFAM" id="SSF49854">
    <property type="entry name" value="Spermadhesin, CUB domain"/>
    <property type="match status" value="1"/>
</dbReference>
<dbReference type="WBParaSite" id="SVE_1397800.1">
    <property type="protein sequence ID" value="SVE_1397800.1"/>
    <property type="gene ID" value="SVE_1397800"/>
</dbReference>
<dbReference type="InterPro" id="IPR000742">
    <property type="entry name" value="EGF"/>
</dbReference>
<reference evidence="11" key="1">
    <citation type="submission" date="2014-07" db="EMBL/GenBank/DDBJ databases">
        <authorList>
            <person name="Martin A.A"/>
            <person name="De Silva N."/>
        </authorList>
    </citation>
    <scope>NUCLEOTIDE SEQUENCE</scope>
</reference>
<dbReference type="Proteomes" id="UP000035680">
    <property type="component" value="Unassembled WGS sequence"/>
</dbReference>
<dbReference type="GO" id="GO:0004222">
    <property type="term" value="F:metalloendopeptidase activity"/>
    <property type="evidence" value="ECO:0007669"/>
    <property type="project" value="UniProtKB-UniRule"/>
</dbReference>
<dbReference type="SUPFAM" id="SSF55486">
    <property type="entry name" value="Metalloproteases ('zincins'), catalytic domain"/>
    <property type="match status" value="1"/>
</dbReference>
<feature type="signal peptide" evidence="9">
    <location>
        <begin position="1"/>
        <end position="19"/>
    </location>
</feature>
<dbReference type="GO" id="GO:0008270">
    <property type="term" value="F:zinc ion binding"/>
    <property type="evidence" value="ECO:0007669"/>
    <property type="project" value="InterPro"/>
</dbReference>
<dbReference type="AlphaFoldDB" id="A0A0K0FSM5"/>
<evidence type="ECO:0000256" key="4">
    <source>
        <dbReference type="ARBA" id="ARBA00022801"/>
    </source>
</evidence>
<dbReference type="Gene3D" id="2.60.120.290">
    <property type="entry name" value="Spermadhesin, CUB domain"/>
    <property type="match status" value="1"/>
</dbReference>
<comment type="caution">
    <text evidence="8">Lacks conserved residue(s) required for the propagation of feature annotation.</text>
</comment>
<dbReference type="PROSITE" id="PS01186">
    <property type="entry name" value="EGF_2"/>
    <property type="match status" value="1"/>
</dbReference>
<dbReference type="EC" id="3.4.24.-" evidence="9"/>
<feature type="chain" id="PRO_5005120774" description="Metalloendopeptidase" evidence="9">
    <location>
        <begin position="20"/>
        <end position="398"/>
    </location>
</feature>
<dbReference type="Pfam" id="PF01400">
    <property type="entry name" value="Astacin"/>
    <property type="match status" value="1"/>
</dbReference>
<evidence type="ECO:0000256" key="7">
    <source>
        <dbReference type="ARBA" id="ARBA00023157"/>
    </source>
</evidence>
<dbReference type="PROSITE" id="PS51864">
    <property type="entry name" value="ASTACIN"/>
    <property type="match status" value="1"/>
</dbReference>
<dbReference type="InterPro" id="IPR035914">
    <property type="entry name" value="Sperma_CUB_dom_sf"/>
</dbReference>
<evidence type="ECO:0000259" key="10">
    <source>
        <dbReference type="PROSITE" id="PS51864"/>
    </source>
</evidence>
<dbReference type="InterPro" id="IPR001506">
    <property type="entry name" value="Peptidase_M12A"/>
</dbReference>
<dbReference type="InterPro" id="IPR006026">
    <property type="entry name" value="Peptidase_Metallo"/>
</dbReference>
<name>A0A0K0FSM5_STRVS</name>
<evidence type="ECO:0000256" key="1">
    <source>
        <dbReference type="ARBA" id="ARBA00022536"/>
    </source>
</evidence>
<accession>A0A0K0FSM5</accession>
<evidence type="ECO:0000256" key="6">
    <source>
        <dbReference type="ARBA" id="ARBA00023049"/>
    </source>
</evidence>
<dbReference type="GO" id="GO:0006508">
    <property type="term" value="P:proteolysis"/>
    <property type="evidence" value="ECO:0007669"/>
    <property type="project" value="UniProtKB-KW"/>
</dbReference>
<evidence type="ECO:0000256" key="3">
    <source>
        <dbReference type="ARBA" id="ARBA00022723"/>
    </source>
</evidence>
<evidence type="ECO:0000313" key="11">
    <source>
        <dbReference type="Proteomes" id="UP000035680"/>
    </source>
</evidence>
<dbReference type="PANTHER" id="PTHR10127:SF802">
    <property type="entry name" value="ZINC METALLOPROTEINASE NAS-10"/>
    <property type="match status" value="1"/>
</dbReference>
<keyword evidence="5 9" id="KW-0862">Zinc</keyword>
<comment type="cofactor">
    <cofactor evidence="9">
        <name>Zn(2+)</name>
        <dbReference type="ChEBI" id="CHEBI:29105"/>
    </cofactor>
    <text evidence="9">Binds 1 zinc ion per subunit.</text>
</comment>
<keyword evidence="6 9" id="KW-0482">Metalloprotease</keyword>
<keyword evidence="11" id="KW-1185">Reference proteome</keyword>
<dbReference type="InterPro" id="IPR000859">
    <property type="entry name" value="CUB_dom"/>
</dbReference>
<keyword evidence="4 9" id="KW-0378">Hydrolase</keyword>
<evidence type="ECO:0000256" key="2">
    <source>
        <dbReference type="ARBA" id="ARBA00022670"/>
    </source>
</evidence>